<evidence type="ECO:0000313" key="1">
    <source>
        <dbReference type="EMBL" id="MCS0590327.1"/>
    </source>
</evidence>
<proteinExistence type="predicted"/>
<comment type="caution">
    <text evidence="1">The sequence shown here is derived from an EMBL/GenBank/DDBJ whole genome shotgun (WGS) entry which is preliminary data.</text>
</comment>
<gene>
    <name evidence="1" type="ORF">NX782_14110</name>
</gene>
<name>A0ABT2A827_9BURK</name>
<dbReference type="RefSeq" id="WP_258846106.1">
    <property type="nucleotide sequence ID" value="NZ_JANUGX010000015.1"/>
</dbReference>
<evidence type="ECO:0008006" key="3">
    <source>
        <dbReference type="Google" id="ProtNLM"/>
    </source>
</evidence>
<dbReference type="PROSITE" id="PS51257">
    <property type="entry name" value="PROKAR_LIPOPROTEIN"/>
    <property type="match status" value="1"/>
</dbReference>
<dbReference type="EMBL" id="JANUGX010000015">
    <property type="protein sequence ID" value="MCS0590327.1"/>
    <property type="molecule type" value="Genomic_DNA"/>
</dbReference>
<keyword evidence="2" id="KW-1185">Reference proteome</keyword>
<protein>
    <recommendedName>
        <fullName evidence="3">Efflux transporter periplasmic adaptor subunit</fullName>
    </recommendedName>
</protein>
<accession>A0ABT2A827</accession>
<reference evidence="1 2" key="1">
    <citation type="submission" date="2022-08" db="EMBL/GenBank/DDBJ databases">
        <title>Reclassification of Massilia species as members of the genera Telluria, Duganella, Pseudoduganella, Mokoshia gen. nov. and Zemynaea gen. nov. using orthogonal and non-orthogonal genome-based approaches.</title>
        <authorList>
            <person name="Bowman J.P."/>
        </authorList>
    </citation>
    <scope>NUCLEOTIDE SEQUENCE [LARGE SCALE GENOMIC DNA]</scope>
    <source>
        <strain evidence="1 2">LMG 28164</strain>
    </source>
</reference>
<sequence length="42" mass="4695">MHKHPLRWSLLVLVCLMAVACQDRREPVKPTVDLSASVLIAP</sequence>
<dbReference type="Proteomes" id="UP001205560">
    <property type="component" value="Unassembled WGS sequence"/>
</dbReference>
<organism evidence="1 2">
    <name type="scientific">Massilia norwichensis</name>
    <dbReference type="NCBI Taxonomy" id="1442366"/>
    <lineage>
        <taxon>Bacteria</taxon>
        <taxon>Pseudomonadati</taxon>
        <taxon>Pseudomonadota</taxon>
        <taxon>Betaproteobacteria</taxon>
        <taxon>Burkholderiales</taxon>
        <taxon>Oxalobacteraceae</taxon>
        <taxon>Telluria group</taxon>
        <taxon>Massilia</taxon>
    </lineage>
</organism>
<evidence type="ECO:0000313" key="2">
    <source>
        <dbReference type="Proteomes" id="UP001205560"/>
    </source>
</evidence>